<dbReference type="KEGG" id="hhk:HH1059_25790"/>
<dbReference type="GO" id="GO:0005886">
    <property type="term" value="C:plasma membrane"/>
    <property type="evidence" value="ECO:0007669"/>
    <property type="project" value="UniProtKB-SubCell"/>
</dbReference>
<dbReference type="Pfam" id="PF03899">
    <property type="entry name" value="ATP-synt_I"/>
    <property type="match status" value="1"/>
</dbReference>
<evidence type="ECO:0000256" key="2">
    <source>
        <dbReference type="ARBA" id="ARBA00022475"/>
    </source>
</evidence>
<dbReference type="AlphaFoldDB" id="A0A2Z6EZY0"/>
<feature type="transmembrane region" description="Helical" evidence="6">
    <location>
        <begin position="125"/>
        <end position="144"/>
    </location>
</feature>
<evidence type="ECO:0000256" key="5">
    <source>
        <dbReference type="ARBA" id="ARBA00023136"/>
    </source>
</evidence>
<keyword evidence="4 6" id="KW-1133">Transmembrane helix</keyword>
<evidence type="ECO:0000313" key="8">
    <source>
        <dbReference type="Proteomes" id="UP000218890"/>
    </source>
</evidence>
<dbReference type="EMBL" id="AP017372">
    <property type="protein sequence ID" value="BBE11178.1"/>
    <property type="molecule type" value="Genomic_DNA"/>
</dbReference>
<gene>
    <name evidence="7" type="ORF">HH1059_25790</name>
</gene>
<keyword evidence="8" id="KW-1185">Reference proteome</keyword>
<evidence type="ECO:0000256" key="6">
    <source>
        <dbReference type="SAM" id="Phobius"/>
    </source>
</evidence>
<keyword evidence="2" id="KW-1003">Cell membrane</keyword>
<protein>
    <recommendedName>
        <fullName evidence="9">ATP synthase protein I</fullName>
    </recommendedName>
</protein>
<evidence type="ECO:0008006" key="9">
    <source>
        <dbReference type="Google" id="ProtNLM"/>
    </source>
</evidence>
<feature type="transmembrane region" description="Helical" evidence="6">
    <location>
        <begin position="32"/>
        <end position="54"/>
    </location>
</feature>
<name>A0A2Z6EZY0_HALHR</name>
<comment type="subcellular location">
    <subcellularLocation>
        <location evidence="1">Cell membrane</location>
        <topology evidence="1">Multi-pass membrane protein</topology>
    </subcellularLocation>
</comment>
<evidence type="ECO:0000313" key="7">
    <source>
        <dbReference type="EMBL" id="BBE11178.1"/>
    </source>
</evidence>
<feature type="transmembrane region" description="Helical" evidence="6">
    <location>
        <begin position="101"/>
        <end position="119"/>
    </location>
</feature>
<evidence type="ECO:0000256" key="4">
    <source>
        <dbReference type="ARBA" id="ARBA00022989"/>
    </source>
</evidence>
<keyword evidence="5 6" id="KW-0472">Membrane</keyword>
<evidence type="ECO:0000256" key="1">
    <source>
        <dbReference type="ARBA" id="ARBA00004651"/>
    </source>
</evidence>
<dbReference type="Proteomes" id="UP000218890">
    <property type="component" value="Chromosome"/>
</dbReference>
<proteinExistence type="predicted"/>
<dbReference type="InterPro" id="IPR005598">
    <property type="entry name" value="ATP_synth_I"/>
</dbReference>
<accession>A0A2Z6EZY0</accession>
<dbReference type="RefSeq" id="WP_231901963.1">
    <property type="nucleotide sequence ID" value="NZ_AP017372.2"/>
</dbReference>
<reference evidence="7" key="1">
    <citation type="submission" date="2016-02" db="EMBL/GenBank/DDBJ databases">
        <title>Halorhodospira halochloris DSM-1059 complete genome, version 2.</title>
        <authorList>
            <person name="Tsukatani Y."/>
        </authorList>
    </citation>
    <scope>NUCLEOTIDE SEQUENCE</scope>
    <source>
        <strain evidence="7">DSM 1059</strain>
    </source>
</reference>
<feature type="transmembrane region" description="Helical" evidence="6">
    <location>
        <begin position="60"/>
        <end position="81"/>
    </location>
</feature>
<sequence length="146" mass="16098">MPIRKELRNSESLDEAYEPQGVWKSNANAWRVCGRLIGTQTAIGLTLSALWLIYSTTAAAASIAGMLIAIIPTLYYAIKVFSNRPGTAPRKVVRAFYVGEIVRLILAATLFIIALQWFGGEFVPLITTFTAALFSYWLILLGALRT</sequence>
<organism evidence="7 8">
    <name type="scientific">Halorhodospira halochloris</name>
    <name type="common">Ectothiorhodospira halochloris</name>
    <dbReference type="NCBI Taxonomy" id="1052"/>
    <lineage>
        <taxon>Bacteria</taxon>
        <taxon>Pseudomonadati</taxon>
        <taxon>Pseudomonadota</taxon>
        <taxon>Gammaproteobacteria</taxon>
        <taxon>Chromatiales</taxon>
        <taxon>Ectothiorhodospiraceae</taxon>
        <taxon>Halorhodospira</taxon>
    </lineage>
</organism>
<keyword evidence="3 6" id="KW-0812">Transmembrane</keyword>
<evidence type="ECO:0000256" key="3">
    <source>
        <dbReference type="ARBA" id="ARBA00022692"/>
    </source>
</evidence>